<gene>
    <name evidence="1" type="ORF">METZ01_LOCUS325301</name>
</gene>
<dbReference type="PROSITE" id="PS51257">
    <property type="entry name" value="PROKAR_LIPOPROTEIN"/>
    <property type="match status" value="1"/>
</dbReference>
<accession>A0A382PHY9</accession>
<dbReference type="AlphaFoldDB" id="A0A382PHY9"/>
<organism evidence="1">
    <name type="scientific">marine metagenome</name>
    <dbReference type="NCBI Taxonomy" id="408172"/>
    <lineage>
        <taxon>unclassified sequences</taxon>
        <taxon>metagenomes</taxon>
        <taxon>ecological metagenomes</taxon>
    </lineage>
</organism>
<proteinExistence type="predicted"/>
<evidence type="ECO:0008006" key="2">
    <source>
        <dbReference type="Google" id="ProtNLM"/>
    </source>
</evidence>
<dbReference type="EMBL" id="UINC01107232">
    <property type="protein sequence ID" value="SVC72447.1"/>
    <property type="molecule type" value="Genomic_DNA"/>
</dbReference>
<evidence type="ECO:0000313" key="1">
    <source>
        <dbReference type="EMBL" id="SVC72447.1"/>
    </source>
</evidence>
<feature type="non-terminal residue" evidence="1">
    <location>
        <position position="39"/>
    </location>
</feature>
<reference evidence="1" key="1">
    <citation type="submission" date="2018-05" db="EMBL/GenBank/DDBJ databases">
        <authorList>
            <person name="Lanie J.A."/>
            <person name="Ng W.-L."/>
            <person name="Kazmierczak K.M."/>
            <person name="Andrzejewski T.M."/>
            <person name="Davidsen T.M."/>
            <person name="Wayne K.J."/>
            <person name="Tettelin H."/>
            <person name="Glass J.I."/>
            <person name="Rusch D."/>
            <person name="Podicherti R."/>
            <person name="Tsui H.-C.T."/>
            <person name="Winkler M.E."/>
        </authorList>
    </citation>
    <scope>NUCLEOTIDE SEQUENCE</scope>
</reference>
<protein>
    <recommendedName>
        <fullName evidence="2">Lipoprotein</fullName>
    </recommendedName>
</protein>
<name>A0A382PHY9_9ZZZZ</name>
<sequence length="39" mass="4386">MKFSNFFLFTLISFAIGSCLVLPKTENVSNEKCKLVTKS</sequence>